<comment type="caution">
    <text evidence="1">The sequence shown here is derived from an EMBL/GenBank/DDBJ whole genome shotgun (WGS) entry which is preliminary data.</text>
</comment>
<dbReference type="EMBL" id="JAMYQB010000021">
    <property type="protein sequence ID" value="MER9406903.1"/>
    <property type="molecule type" value="Genomic_DNA"/>
</dbReference>
<dbReference type="SUPFAM" id="SSF53448">
    <property type="entry name" value="Nucleotide-diphospho-sugar transferases"/>
    <property type="match status" value="1"/>
</dbReference>
<accession>A0ABV1Z4F3</accession>
<proteinExistence type="predicted"/>
<dbReference type="PANTHER" id="PTHR11183">
    <property type="entry name" value="GLYCOGENIN SUBFAMILY MEMBER"/>
    <property type="match status" value="1"/>
</dbReference>
<evidence type="ECO:0008006" key="3">
    <source>
        <dbReference type="Google" id="ProtNLM"/>
    </source>
</evidence>
<reference evidence="1 2" key="1">
    <citation type="journal article" date="2024" name="Proc. Natl. Acad. Sci. U.S.A.">
        <title>The evolutionary genomics of adaptation to stress in wild rhizobium bacteria.</title>
        <authorList>
            <person name="Kehlet-Delgado H."/>
            <person name="Montoya A.P."/>
            <person name="Jensen K.T."/>
            <person name="Wendlandt C.E."/>
            <person name="Dexheimer C."/>
            <person name="Roberts M."/>
            <person name="Torres Martinez L."/>
            <person name="Friesen M.L."/>
            <person name="Griffitts J.S."/>
            <person name="Porter S.S."/>
        </authorList>
    </citation>
    <scope>NUCLEOTIDE SEQUENCE [LARGE SCALE GENOMIC DNA]</scope>
    <source>
        <strain evidence="1 2">M0641</strain>
    </source>
</reference>
<gene>
    <name evidence="1" type="ORF">NKI36_22980</name>
</gene>
<organism evidence="1 2">
    <name type="scientific">Mesorhizobium caraganae</name>
    <dbReference type="NCBI Taxonomy" id="483206"/>
    <lineage>
        <taxon>Bacteria</taxon>
        <taxon>Pseudomonadati</taxon>
        <taxon>Pseudomonadota</taxon>
        <taxon>Alphaproteobacteria</taxon>
        <taxon>Hyphomicrobiales</taxon>
        <taxon>Phyllobacteriaceae</taxon>
        <taxon>Mesorhizobium</taxon>
    </lineage>
</organism>
<dbReference type="Proteomes" id="UP001433071">
    <property type="component" value="Unassembled WGS sequence"/>
</dbReference>
<evidence type="ECO:0000313" key="1">
    <source>
        <dbReference type="EMBL" id="MER9406903.1"/>
    </source>
</evidence>
<sequence length="341" mass="38703">MSTLRQGDMARPYRLEGLRVANSCFFLAADANYFPYACLAARRILDVSGDATPGFILHVGARDTDMRVADRLLKNSLRIMDVSALFAQAGHTFRPSNVGTFVRLFADQLPQFTDYDRIAHVDCDVLFNRDIGDLVGQTLNAPLLAAHDDYMYFRPGYRQKLSMQPGAPYFNAGIIVFNMPLVREQGLLHRARDVAVAGQMNDQNALNIVFEGKWQTMHPNWNLMSNDTKEFRFAQAYARHFAGGKPWGSQVDVEPEALAVWRGLARDTPWLQPFVQRIPFERGVMRRFARRFDGIMGMLPNKDRYRRRARYDGSKVHKMYAEHALAGAMAVQFPEVLGGFA</sequence>
<name>A0ABV1Z4F3_9HYPH</name>
<dbReference type="InterPro" id="IPR050587">
    <property type="entry name" value="GNT1/Glycosyltrans_8"/>
</dbReference>
<dbReference type="InterPro" id="IPR029044">
    <property type="entry name" value="Nucleotide-diphossugar_trans"/>
</dbReference>
<dbReference type="Gene3D" id="3.90.550.10">
    <property type="entry name" value="Spore Coat Polysaccharide Biosynthesis Protein SpsA, Chain A"/>
    <property type="match status" value="1"/>
</dbReference>
<protein>
    <recommendedName>
        <fullName evidence="3">Glycosyltransferase</fullName>
    </recommendedName>
</protein>
<dbReference type="Pfam" id="PF01501">
    <property type="entry name" value="Glyco_transf_8"/>
    <property type="match status" value="1"/>
</dbReference>
<dbReference type="RefSeq" id="WP_352560364.1">
    <property type="nucleotide sequence ID" value="NZ_JAMYQB010000021.1"/>
</dbReference>
<keyword evidence="2" id="KW-1185">Reference proteome</keyword>
<dbReference type="InterPro" id="IPR002495">
    <property type="entry name" value="Glyco_trans_8"/>
</dbReference>
<evidence type="ECO:0000313" key="2">
    <source>
        <dbReference type="Proteomes" id="UP001433071"/>
    </source>
</evidence>